<accession>A0ABP2QY26</accession>
<gene>
    <name evidence="2" type="ORF">SRA_05486</name>
</gene>
<feature type="transmembrane region" description="Helical" evidence="1">
    <location>
        <begin position="30"/>
        <end position="46"/>
    </location>
</feature>
<evidence type="ECO:0000313" key="3">
    <source>
        <dbReference type="Proteomes" id="UP000007815"/>
    </source>
</evidence>
<keyword evidence="1" id="KW-0812">Transmembrane</keyword>
<evidence type="ECO:0000256" key="1">
    <source>
        <dbReference type="SAM" id="Phobius"/>
    </source>
</evidence>
<keyword evidence="1" id="KW-0472">Membrane</keyword>
<keyword evidence="3" id="KW-1185">Reference proteome</keyword>
<name>A0ABP2QY26_STRRT</name>
<keyword evidence="1" id="KW-1133">Transmembrane helix</keyword>
<dbReference type="Proteomes" id="UP000007815">
    <property type="component" value="Unassembled WGS sequence"/>
</dbReference>
<reference evidence="2 3" key="1">
    <citation type="submission" date="2009-12" db="EMBL/GenBank/DDBJ databases">
        <authorList>
            <person name="Lefebure T."/>
            <person name="Cornejo O.E."/>
            <person name="Pavinski Bitar P.D."/>
            <person name="Lang P."/>
            <person name="Stanhope M.J."/>
        </authorList>
    </citation>
    <scope>NUCLEOTIDE SEQUENCE [LARGE SCALE GENOMIC DNA]</scope>
    <source>
        <strain evidence="2 3">FA-1</strain>
    </source>
</reference>
<dbReference type="EMBL" id="AJTZ01000005">
    <property type="protein sequence ID" value="EJN93965.1"/>
    <property type="molecule type" value="Genomic_DNA"/>
</dbReference>
<feature type="transmembrane region" description="Helical" evidence="1">
    <location>
        <begin position="7"/>
        <end position="24"/>
    </location>
</feature>
<evidence type="ECO:0000313" key="2">
    <source>
        <dbReference type="EMBL" id="EJN93965.1"/>
    </source>
</evidence>
<sequence length="49" mass="5589">MSKSRLFTSIFVLLIDLFLLIWGLKNKNTILVIAGIVGLGIFISYFRKD</sequence>
<protein>
    <submittedName>
        <fullName evidence="2">Uncharacterized protein</fullName>
    </submittedName>
</protein>
<proteinExistence type="predicted"/>
<comment type="caution">
    <text evidence="2">The sequence shown here is derived from an EMBL/GenBank/DDBJ whole genome shotgun (WGS) entry which is preliminary data.</text>
</comment>
<organism evidence="2 3">
    <name type="scientific">Streptococcus ratti FA-1 = DSM 20564</name>
    <dbReference type="NCBI Taxonomy" id="699248"/>
    <lineage>
        <taxon>Bacteria</taxon>
        <taxon>Bacillati</taxon>
        <taxon>Bacillota</taxon>
        <taxon>Bacilli</taxon>
        <taxon>Lactobacillales</taxon>
        <taxon>Streptococcaceae</taxon>
        <taxon>Streptococcus</taxon>
    </lineage>
</organism>